<dbReference type="GO" id="GO:0140359">
    <property type="term" value="F:ABC-type transporter activity"/>
    <property type="evidence" value="ECO:0007669"/>
    <property type="project" value="InterPro"/>
</dbReference>
<evidence type="ECO:0000256" key="2">
    <source>
        <dbReference type="ARBA" id="ARBA00009726"/>
    </source>
</evidence>
<proteinExistence type="inferred from homology"/>
<feature type="transmembrane region" description="Helical" evidence="14">
    <location>
        <begin position="1018"/>
        <end position="1045"/>
    </location>
</feature>
<evidence type="ECO:0000256" key="13">
    <source>
        <dbReference type="SAM" id="MobiDB-lite"/>
    </source>
</evidence>
<keyword evidence="7" id="KW-0677">Repeat</keyword>
<dbReference type="CDD" id="cd03250">
    <property type="entry name" value="ABCC_MRP_domain1"/>
    <property type="match status" value="1"/>
</dbReference>
<dbReference type="FunFam" id="3.40.50.300:FF:000565">
    <property type="entry name" value="ABC bile acid transporter"/>
    <property type="match status" value="1"/>
</dbReference>
<evidence type="ECO:0000256" key="14">
    <source>
        <dbReference type="SAM" id="Phobius"/>
    </source>
</evidence>
<evidence type="ECO:0000313" key="18">
    <source>
        <dbReference type="Proteomes" id="UP000298138"/>
    </source>
</evidence>
<dbReference type="InterPro" id="IPR056227">
    <property type="entry name" value="TMD0_ABC"/>
</dbReference>
<dbReference type="Proteomes" id="UP000298138">
    <property type="component" value="Unassembled WGS sequence"/>
</dbReference>
<evidence type="ECO:0000256" key="7">
    <source>
        <dbReference type="ARBA" id="ARBA00022737"/>
    </source>
</evidence>
<dbReference type="OrthoDB" id="6500128at2759"/>
<evidence type="ECO:0000259" key="15">
    <source>
        <dbReference type="PROSITE" id="PS50893"/>
    </source>
</evidence>
<dbReference type="CDD" id="cd03244">
    <property type="entry name" value="ABCC_MRP_domain2"/>
    <property type="match status" value="1"/>
</dbReference>
<keyword evidence="11 14" id="KW-1133">Transmembrane helix</keyword>
<feature type="transmembrane region" description="Helical" evidence="14">
    <location>
        <begin position="70"/>
        <end position="90"/>
    </location>
</feature>
<dbReference type="Pfam" id="PF00664">
    <property type="entry name" value="ABC_membrane"/>
    <property type="match status" value="2"/>
</dbReference>
<dbReference type="STRING" id="341454.A0A4S2MWL9"/>
<feature type="transmembrane region" description="Helical" evidence="14">
    <location>
        <begin position="542"/>
        <end position="563"/>
    </location>
</feature>
<feature type="transmembrane region" description="Helical" evidence="14">
    <location>
        <begin position="354"/>
        <end position="379"/>
    </location>
</feature>
<name>A0A4S2MWL9_9PEZI</name>
<dbReference type="InterPro" id="IPR017871">
    <property type="entry name" value="ABC_transporter-like_CS"/>
</dbReference>
<dbReference type="PANTHER" id="PTHR24223:SF443">
    <property type="entry name" value="MULTIDRUG-RESISTANCE LIKE PROTEIN 1, ISOFORM I"/>
    <property type="match status" value="1"/>
</dbReference>
<feature type="region of interest" description="Disordered" evidence="13">
    <location>
        <begin position="867"/>
        <end position="953"/>
    </location>
</feature>
<sequence>MSIYPDFAQVALRPQNHGADLVSATTAESAQSPAVILRSSAAAAFCGHPEGWGPLSPNGRADVTPCFLDSMIDVVSVALVITGAIQLYLYSRKKVYPVSKNWHYWTKLLLVGFLIASTFLLASFQYDSSPEWKADIRFWTPILSCVALAVAFAVHHYEHARVRVPSGVLLFYWAFYILIHGIQVRQIVSLKEYREFLPRLVVCCINLAIGIAVFALEWLVPKKWTHYSALEDDEHQCPMETATVFGALTFSWMTPLMKRGYKIFLTEDDLWDLRRRDTTHVAEHRFKKAWEQQLKNKKPSLWRAMFRAFGTPFALGAAFKVVQDILAFVQPQLLRILIAFIASYSTKGEEPQPLVVGLGIAGSMFVASVVQTLALHQYFQHAFETGMRIRSGLTAAIYRKSMKLSNEGRITKSTGDIVNLQAVDTQRLQDLFQYLNQVWSAPFQITLCMVSLYQLLGPSMFAGVAMMLIMIPVNGVIASYMKSLQKTQMKNKDSRTRLMTEILNNMKAIKLYAWGEPFKQKLDHVRNDQELFTLRKIGVASAYASFTWASTPFLVSCSTFAVYVLTTKKPLTTDIVFPALTLFNLLTFPLTMLPMVISSVVEAQVAVQRITSFLVADELQEHTVIREPAITQYGHETVRVTNGTFTWNKTDPTSNCLKNINFTVNKGSLSCIVGRVGSGKSSFLQAIVGELFKREGEVVIRGSVAYVGQQYFIMNASIRENILFGHRYDPQFYQLTIRACALLEDFDSLPDGDETQVGEKGISLSGGQKARVTLARAVYARADVYLLDDPLSAVDQHVGKHLIEHVLGRQGLLAGKTRIMATNSIPILQESDRITLIQNGEFVETGSYDAVVAAKGQIYNMIRHLKTAKQKDGDDSSSDEATVVGGAGSEQNSQYASSEEDEVPELTSAATPLETLKPRRSSLRRASAVSLNRDRRKIMDEEEGATRTTTAKEHQEQGKVKWSVYLEYARACNWWGVGLYMVCLVASQVASVGGSLWLKKWSEVNSREGHNPEVGKYIGVYFALGVGAAALTVVQSLVMWIFCAIRAAKKLHDKMAVSIFRSPMQFFETTPAGRILNRFSNDIYRIDEVLCRCFHMLFQNTAKSLATIVIICATTPPFIIVAIALSFLYGYIQRYYLRTSRELKRLDSVSKSPIYAHFQETLGGISTIRAYGHQTRFVKENEFRMDANLRAYYPSISANRWLAVRLEFIGSVIILGSAGFAAISVSSGSGLTAGAVGLAMSYALNITQSLNWIVRQTVEVETNIVSVERTLEYSSLPSEAPDIIPTNRPAQSWPKNGAIKYENYSTRYRPELDLVLKNINLTINPREKVGIVGRTGAGKSSLTLSLFRIIEPVQGTIEIDDIDTTKIGLTDLRSRIAIIPQDPSIFEGSIRDNLDPRHNHDDTELWNVLELAHLKNKVSSMDGQLDAVLHEGGSNLSVGEKALVSLARALLTTSNILVMDEATASLDPETDAALQETMKDIGSTVVTVAHRLRTVMEYDKVVVLERGEVRECASPWELLREEGGVFYGMCEASGELESYREVARKRFEERGRGAEA</sequence>
<dbReference type="CDD" id="cd18603">
    <property type="entry name" value="ABC_6TM_MRP1_2_3_6_D2_like"/>
    <property type="match status" value="1"/>
</dbReference>
<dbReference type="Gene3D" id="1.20.1560.10">
    <property type="entry name" value="ABC transporter type 1, transmembrane domain"/>
    <property type="match status" value="2"/>
</dbReference>
<dbReference type="InterPro" id="IPR027417">
    <property type="entry name" value="P-loop_NTPase"/>
</dbReference>
<feature type="domain" description="ABC transporter" evidence="15">
    <location>
        <begin position="1299"/>
        <end position="1531"/>
    </location>
</feature>
<feature type="transmembrane region" description="Helical" evidence="14">
    <location>
        <begin position="136"/>
        <end position="154"/>
    </location>
</feature>
<accession>A0A4S2MWL9</accession>
<evidence type="ECO:0000256" key="1">
    <source>
        <dbReference type="ARBA" id="ARBA00004128"/>
    </source>
</evidence>
<dbReference type="InterPro" id="IPR003439">
    <property type="entry name" value="ABC_transporter-like_ATP-bd"/>
</dbReference>
<dbReference type="GO" id="GO:0000329">
    <property type="term" value="C:fungal-type vacuole membrane"/>
    <property type="evidence" value="ECO:0007669"/>
    <property type="project" value="UniProtKB-ARBA"/>
</dbReference>
<gene>
    <name evidence="17" type="ORF">EX30DRAFT_395866</name>
</gene>
<dbReference type="GO" id="GO:0042592">
    <property type="term" value="P:homeostatic process"/>
    <property type="evidence" value="ECO:0007669"/>
    <property type="project" value="UniProtKB-ARBA"/>
</dbReference>
<dbReference type="FunFam" id="3.40.50.300:FF:000450">
    <property type="entry name" value="ABC transporter C family member 2"/>
    <property type="match status" value="1"/>
</dbReference>
<dbReference type="CDD" id="cd18595">
    <property type="entry name" value="ABC_6TM_MRP1_2_3_6_D1_like"/>
    <property type="match status" value="1"/>
</dbReference>
<feature type="transmembrane region" description="Helical" evidence="14">
    <location>
        <begin position="196"/>
        <end position="220"/>
    </location>
</feature>
<dbReference type="InterPro" id="IPR050173">
    <property type="entry name" value="ABC_transporter_C-like"/>
</dbReference>
<dbReference type="SUPFAM" id="SSF90123">
    <property type="entry name" value="ABC transporter transmembrane region"/>
    <property type="match status" value="2"/>
</dbReference>
<dbReference type="FunFam" id="1.20.1560.10:FF:000020">
    <property type="entry name" value="ABC metal ion transporter"/>
    <property type="match status" value="1"/>
</dbReference>
<dbReference type="PANTHER" id="PTHR24223">
    <property type="entry name" value="ATP-BINDING CASSETTE SUB-FAMILY C"/>
    <property type="match status" value="1"/>
</dbReference>
<comment type="subcellular location">
    <subcellularLocation>
        <location evidence="1">Vacuole membrane</location>
        <topology evidence="1">Multi-pass membrane protein</topology>
    </subcellularLocation>
</comment>
<protein>
    <submittedName>
        <fullName evidence="17">ABC transporter family protein</fullName>
    </submittedName>
</protein>
<evidence type="ECO:0000256" key="5">
    <source>
        <dbReference type="ARBA" id="ARBA00022554"/>
    </source>
</evidence>
<evidence type="ECO:0000313" key="17">
    <source>
        <dbReference type="EMBL" id="TGZ81048.1"/>
    </source>
</evidence>
<dbReference type="FunFam" id="1.20.1560.10:FF:000001">
    <property type="entry name" value="ATP-binding cassette subfamily C member 1"/>
    <property type="match status" value="1"/>
</dbReference>
<organism evidence="17 18">
    <name type="scientific">Ascodesmis nigricans</name>
    <dbReference type="NCBI Taxonomy" id="341454"/>
    <lineage>
        <taxon>Eukaryota</taxon>
        <taxon>Fungi</taxon>
        <taxon>Dikarya</taxon>
        <taxon>Ascomycota</taxon>
        <taxon>Pezizomycotina</taxon>
        <taxon>Pezizomycetes</taxon>
        <taxon>Pezizales</taxon>
        <taxon>Ascodesmidaceae</taxon>
        <taxon>Ascodesmis</taxon>
    </lineage>
</organism>
<dbReference type="Pfam" id="PF24357">
    <property type="entry name" value="TMD0_ABC"/>
    <property type="match status" value="1"/>
</dbReference>
<evidence type="ECO:0000256" key="3">
    <source>
        <dbReference type="ARBA" id="ARBA00022448"/>
    </source>
</evidence>
<reference evidence="17 18" key="1">
    <citation type="submission" date="2019-04" db="EMBL/GenBank/DDBJ databases">
        <title>Comparative genomics and transcriptomics to analyze fruiting body development in filamentous ascomycetes.</title>
        <authorList>
            <consortium name="DOE Joint Genome Institute"/>
            <person name="Lutkenhaus R."/>
            <person name="Traeger S."/>
            <person name="Breuer J."/>
            <person name="Kuo A."/>
            <person name="Lipzen A."/>
            <person name="Pangilinan J."/>
            <person name="Dilworth D."/>
            <person name="Sandor L."/>
            <person name="Poggeler S."/>
            <person name="Barry K."/>
            <person name="Grigoriev I.V."/>
            <person name="Nowrousian M."/>
        </authorList>
    </citation>
    <scope>NUCLEOTIDE SEQUENCE [LARGE SCALE GENOMIC DNA]</scope>
    <source>
        <strain evidence="17 18">CBS 389.68</strain>
    </source>
</reference>
<keyword evidence="12 14" id="KW-0472">Membrane</keyword>
<evidence type="ECO:0000256" key="9">
    <source>
        <dbReference type="ARBA" id="ARBA00022840"/>
    </source>
</evidence>
<dbReference type="Gene3D" id="3.40.50.300">
    <property type="entry name" value="P-loop containing nucleotide triphosphate hydrolases"/>
    <property type="match status" value="2"/>
</dbReference>
<dbReference type="InterPro" id="IPR011527">
    <property type="entry name" value="ABC1_TM_dom"/>
</dbReference>
<keyword evidence="10" id="KW-1278">Translocase</keyword>
<keyword evidence="4" id="KW-0597">Phosphoprotein</keyword>
<evidence type="ECO:0000256" key="8">
    <source>
        <dbReference type="ARBA" id="ARBA00022741"/>
    </source>
</evidence>
<evidence type="ECO:0000256" key="10">
    <source>
        <dbReference type="ARBA" id="ARBA00022967"/>
    </source>
</evidence>
<dbReference type="PROSITE" id="PS50929">
    <property type="entry name" value="ABC_TM1F"/>
    <property type="match status" value="2"/>
</dbReference>
<dbReference type="FunCoup" id="A0A4S2MWL9">
    <property type="interactions" value="289"/>
</dbReference>
<dbReference type="InParanoid" id="A0A4S2MWL9"/>
<dbReference type="InterPro" id="IPR036640">
    <property type="entry name" value="ABC1_TM_sf"/>
</dbReference>
<keyword evidence="8" id="KW-0547">Nucleotide-binding</keyword>
<dbReference type="PROSITE" id="PS50893">
    <property type="entry name" value="ABC_TRANSPORTER_2"/>
    <property type="match status" value="2"/>
</dbReference>
<keyword evidence="6 14" id="KW-0812">Transmembrane</keyword>
<feature type="domain" description="ABC transporter" evidence="15">
    <location>
        <begin position="638"/>
        <end position="864"/>
    </location>
</feature>
<dbReference type="GO" id="GO:0016887">
    <property type="term" value="F:ATP hydrolysis activity"/>
    <property type="evidence" value="ECO:0007669"/>
    <property type="project" value="InterPro"/>
</dbReference>
<feature type="transmembrane region" description="Helical" evidence="14">
    <location>
        <begin position="102"/>
        <end position="124"/>
    </location>
</feature>
<feature type="domain" description="ABC transmembrane type-1" evidence="16">
    <location>
        <begin position="314"/>
        <end position="602"/>
    </location>
</feature>
<keyword evidence="3" id="KW-0813">Transport</keyword>
<dbReference type="Pfam" id="PF00005">
    <property type="entry name" value="ABC_tran"/>
    <property type="match status" value="2"/>
</dbReference>
<evidence type="ECO:0000256" key="6">
    <source>
        <dbReference type="ARBA" id="ARBA00022692"/>
    </source>
</evidence>
<feature type="domain" description="ABC transmembrane type-1" evidence="16">
    <location>
        <begin position="979"/>
        <end position="1262"/>
    </location>
</feature>
<keyword evidence="5" id="KW-0926">Vacuole</keyword>
<dbReference type="GO" id="GO:0005524">
    <property type="term" value="F:ATP binding"/>
    <property type="evidence" value="ECO:0007669"/>
    <property type="project" value="UniProtKB-KW"/>
</dbReference>
<keyword evidence="9" id="KW-0067">ATP-binding</keyword>
<evidence type="ECO:0000256" key="4">
    <source>
        <dbReference type="ARBA" id="ARBA00022553"/>
    </source>
</evidence>
<feature type="transmembrane region" description="Helical" evidence="14">
    <location>
        <begin position="1105"/>
        <end position="1132"/>
    </location>
</feature>
<dbReference type="EMBL" id="ML220121">
    <property type="protein sequence ID" value="TGZ81048.1"/>
    <property type="molecule type" value="Genomic_DNA"/>
</dbReference>
<feature type="transmembrane region" description="Helical" evidence="14">
    <location>
        <begin position="575"/>
        <end position="601"/>
    </location>
</feature>
<dbReference type="PROSITE" id="PS00211">
    <property type="entry name" value="ABC_TRANSPORTER_1"/>
    <property type="match status" value="2"/>
</dbReference>
<evidence type="ECO:0000259" key="16">
    <source>
        <dbReference type="PROSITE" id="PS50929"/>
    </source>
</evidence>
<evidence type="ECO:0000256" key="12">
    <source>
        <dbReference type="ARBA" id="ARBA00023136"/>
    </source>
</evidence>
<comment type="similarity">
    <text evidence="2">Belongs to the ABC transporter superfamily. ABCC family. Conjugate transporter (TC 3.A.1.208) subfamily.</text>
</comment>
<dbReference type="InterPro" id="IPR003593">
    <property type="entry name" value="AAA+_ATPase"/>
</dbReference>
<feature type="transmembrane region" description="Helical" evidence="14">
    <location>
        <begin position="977"/>
        <end position="998"/>
    </location>
</feature>
<feature type="transmembrane region" description="Helical" evidence="14">
    <location>
        <begin position="166"/>
        <end position="184"/>
    </location>
</feature>
<dbReference type="SMART" id="SM00382">
    <property type="entry name" value="AAA"/>
    <property type="match status" value="2"/>
</dbReference>
<feature type="transmembrane region" description="Helical" evidence="14">
    <location>
        <begin position="460"/>
        <end position="481"/>
    </location>
</feature>
<evidence type="ECO:0000256" key="11">
    <source>
        <dbReference type="ARBA" id="ARBA00022989"/>
    </source>
</evidence>
<keyword evidence="18" id="KW-1185">Reference proteome</keyword>
<dbReference type="SUPFAM" id="SSF52540">
    <property type="entry name" value="P-loop containing nucleoside triphosphate hydrolases"/>
    <property type="match status" value="2"/>
</dbReference>